<dbReference type="PANTHER" id="PTHR12318:SF0">
    <property type="entry name" value="ACYL-COENZYME A DIPHOSPHATASE NUDT19"/>
    <property type="match status" value="1"/>
</dbReference>
<evidence type="ECO:0000313" key="8">
    <source>
        <dbReference type="EMBL" id="PZR00237.1"/>
    </source>
</evidence>
<dbReference type="AlphaFoldDB" id="A0A2W5SEH1"/>
<evidence type="ECO:0000256" key="3">
    <source>
        <dbReference type="ARBA" id="ARBA00022723"/>
    </source>
</evidence>
<dbReference type="Gene3D" id="3.90.79.10">
    <property type="entry name" value="Nucleoside Triphosphate Pyrophosphohydrolase"/>
    <property type="match status" value="1"/>
</dbReference>
<keyword evidence="4" id="KW-0378">Hydrolase</keyword>
<dbReference type="CDD" id="cd18870">
    <property type="entry name" value="NUDIX_AcylCoAdiphos_Nudt19"/>
    <property type="match status" value="1"/>
</dbReference>
<name>A0A2W5SEH1_CERSP</name>
<protein>
    <submittedName>
        <fullName evidence="8">DNA mismatch repair protein MutT</fullName>
    </submittedName>
</protein>
<dbReference type="InterPro" id="IPR000086">
    <property type="entry name" value="NUDIX_hydrolase_dom"/>
</dbReference>
<evidence type="ECO:0000259" key="7">
    <source>
        <dbReference type="PROSITE" id="PS51462"/>
    </source>
</evidence>
<dbReference type="PANTHER" id="PTHR12318">
    <property type="entry name" value="TESTOSTERONE-REGULATED PROTEIN RP2"/>
    <property type="match status" value="1"/>
</dbReference>
<dbReference type="GO" id="GO:0016818">
    <property type="term" value="F:hydrolase activity, acting on acid anhydrides, in phosphorus-containing anhydrides"/>
    <property type="evidence" value="ECO:0007669"/>
    <property type="project" value="InterPro"/>
</dbReference>
<evidence type="ECO:0000256" key="1">
    <source>
        <dbReference type="ARBA" id="ARBA00001936"/>
    </source>
</evidence>
<keyword evidence="6" id="KW-0464">Manganese</keyword>
<evidence type="ECO:0000256" key="6">
    <source>
        <dbReference type="ARBA" id="ARBA00023211"/>
    </source>
</evidence>
<comment type="cofactor">
    <cofactor evidence="1">
        <name>Mn(2+)</name>
        <dbReference type="ChEBI" id="CHEBI:29035"/>
    </cofactor>
</comment>
<keyword evidence="5" id="KW-0460">Magnesium</keyword>
<reference evidence="8 9" key="1">
    <citation type="submission" date="2017-08" db="EMBL/GenBank/DDBJ databases">
        <title>Infants hospitalized years apart are colonized by the same room-sourced microbial strains.</title>
        <authorList>
            <person name="Brooks B."/>
            <person name="Olm M.R."/>
            <person name="Firek B.A."/>
            <person name="Baker R."/>
            <person name="Thomas B.C."/>
            <person name="Morowitz M.J."/>
            <person name="Banfield J.F."/>
        </authorList>
    </citation>
    <scope>NUCLEOTIDE SEQUENCE [LARGE SCALE GENOMIC DNA]</scope>
    <source>
        <strain evidence="8">S2_003_000_R2_11</strain>
    </source>
</reference>
<evidence type="ECO:0000256" key="5">
    <source>
        <dbReference type="ARBA" id="ARBA00022842"/>
    </source>
</evidence>
<comment type="cofactor">
    <cofactor evidence="2">
        <name>Mg(2+)</name>
        <dbReference type="ChEBI" id="CHEBI:18420"/>
    </cofactor>
</comment>
<sequence>MVSVLPPEAGEPIRDAASIVLLRGPADDPQVLMGQRGGSAVFMPSKYVFPGGAVDAADASVPMGDALNPVCTPRLTTPTGPSPAALAAAAIRELWEETGLALARPGSATLPDDWQGFAQRGLVPDASGLRFIFRAITPPGRTRRFDARFFLADAGSIMGDPDDFSAASDELGHLHWLPLSATRKLDLPFITEVILAEVAVIAHHQGQLPPVPFFDNSGPVPTFRRIG</sequence>
<dbReference type="InterPro" id="IPR015797">
    <property type="entry name" value="NUDIX_hydrolase-like_dom_sf"/>
</dbReference>
<dbReference type="GO" id="GO:0046872">
    <property type="term" value="F:metal ion binding"/>
    <property type="evidence" value="ECO:0007669"/>
    <property type="project" value="UniProtKB-KW"/>
</dbReference>
<dbReference type="PROSITE" id="PS51462">
    <property type="entry name" value="NUDIX"/>
    <property type="match status" value="1"/>
</dbReference>
<evidence type="ECO:0000256" key="4">
    <source>
        <dbReference type="ARBA" id="ARBA00022801"/>
    </source>
</evidence>
<evidence type="ECO:0000256" key="2">
    <source>
        <dbReference type="ARBA" id="ARBA00001946"/>
    </source>
</evidence>
<dbReference type="EMBL" id="QFQS01000001">
    <property type="protein sequence ID" value="PZR00237.1"/>
    <property type="molecule type" value="Genomic_DNA"/>
</dbReference>
<feature type="domain" description="Nudix hydrolase" evidence="7">
    <location>
        <begin position="12"/>
        <end position="199"/>
    </location>
</feature>
<organism evidence="8 9">
    <name type="scientific">Cereibacter sphaeroides</name>
    <name type="common">Rhodobacter sphaeroides</name>
    <dbReference type="NCBI Taxonomy" id="1063"/>
    <lineage>
        <taxon>Bacteria</taxon>
        <taxon>Pseudomonadati</taxon>
        <taxon>Pseudomonadota</taxon>
        <taxon>Alphaproteobacteria</taxon>
        <taxon>Rhodobacterales</taxon>
        <taxon>Paracoccaceae</taxon>
        <taxon>Cereibacter</taxon>
    </lineage>
</organism>
<dbReference type="Proteomes" id="UP000248975">
    <property type="component" value="Unassembled WGS sequence"/>
</dbReference>
<proteinExistence type="predicted"/>
<evidence type="ECO:0000313" key="9">
    <source>
        <dbReference type="Proteomes" id="UP000248975"/>
    </source>
</evidence>
<comment type="caution">
    <text evidence="8">The sequence shown here is derived from an EMBL/GenBank/DDBJ whole genome shotgun (WGS) entry which is preliminary data.</text>
</comment>
<dbReference type="InterPro" id="IPR039121">
    <property type="entry name" value="NUDT19"/>
</dbReference>
<dbReference type="SUPFAM" id="SSF55811">
    <property type="entry name" value="Nudix"/>
    <property type="match status" value="1"/>
</dbReference>
<keyword evidence="3" id="KW-0479">Metal-binding</keyword>
<accession>A0A2W5SEH1</accession>
<gene>
    <name evidence="8" type="ORF">DI533_06520</name>
</gene>